<sequence>MQHDSCSALGAGAAEARRARIVGDWLTPLELSLLGAIWGASFLFMRVAAPDFGAVALVELRLALGAVVLLPFLWRARAAFPAQLWPRLALIGAINSAVPFVLFAWAARHAPAGIGAITNSMAVLFTVLVGFLFFGERIGTRSAVALLAGFAGVVVLAAGKTAGASIGWAVAAGTLAAFLYGIGANMVRRQLTGLPPAAVAAATLSCAALLTLPLAIARWPQHEIPAASWLSAAALGVLCTGVAFVMFYRLIQRVGSARAVGVTYLVPLFGVAWAWMLLGEPLTWSMAIAGALILGSVALSQRKAG</sequence>
<dbReference type="PANTHER" id="PTHR32322:SF9">
    <property type="entry name" value="AMINO-ACID METABOLITE EFFLUX PUMP-RELATED"/>
    <property type="match status" value="1"/>
</dbReference>
<feature type="transmembrane region" description="Helical" evidence="5">
    <location>
        <begin position="54"/>
        <end position="76"/>
    </location>
</feature>
<dbReference type="Gene3D" id="1.10.3730.20">
    <property type="match status" value="1"/>
</dbReference>
<keyword evidence="2 5" id="KW-0812">Transmembrane</keyword>
<feature type="transmembrane region" description="Helical" evidence="5">
    <location>
        <begin position="228"/>
        <end position="247"/>
    </location>
</feature>
<protein>
    <submittedName>
        <fullName evidence="7">DMT family transporter</fullName>
    </submittedName>
</protein>
<evidence type="ECO:0000313" key="8">
    <source>
        <dbReference type="Proteomes" id="UP000578091"/>
    </source>
</evidence>
<dbReference type="InterPro" id="IPR037185">
    <property type="entry name" value="EmrE-like"/>
</dbReference>
<feature type="transmembrane region" description="Helical" evidence="5">
    <location>
        <begin position="259"/>
        <end position="276"/>
    </location>
</feature>
<dbReference type="Proteomes" id="UP000578091">
    <property type="component" value="Unassembled WGS sequence"/>
</dbReference>
<dbReference type="RefSeq" id="WP_180677791.1">
    <property type="nucleotide sequence ID" value="NZ_JACCKA010000045.1"/>
</dbReference>
<dbReference type="Pfam" id="PF00892">
    <property type="entry name" value="EamA"/>
    <property type="match status" value="2"/>
</dbReference>
<name>A0A853JAW8_9GAMM</name>
<dbReference type="GO" id="GO:0016020">
    <property type="term" value="C:membrane"/>
    <property type="evidence" value="ECO:0007669"/>
    <property type="project" value="UniProtKB-SubCell"/>
</dbReference>
<keyword evidence="4 5" id="KW-0472">Membrane</keyword>
<evidence type="ECO:0000313" key="7">
    <source>
        <dbReference type="EMBL" id="NZA25995.1"/>
    </source>
</evidence>
<dbReference type="SUPFAM" id="SSF103481">
    <property type="entry name" value="Multidrug resistance efflux transporter EmrE"/>
    <property type="match status" value="2"/>
</dbReference>
<feature type="transmembrane region" description="Helical" evidence="5">
    <location>
        <begin position="25"/>
        <end position="48"/>
    </location>
</feature>
<organism evidence="7 8">
    <name type="scientific">Luteimonas salinisoli</name>
    <dbReference type="NCBI Taxonomy" id="2752307"/>
    <lineage>
        <taxon>Bacteria</taxon>
        <taxon>Pseudomonadati</taxon>
        <taxon>Pseudomonadota</taxon>
        <taxon>Gammaproteobacteria</taxon>
        <taxon>Lysobacterales</taxon>
        <taxon>Lysobacteraceae</taxon>
        <taxon>Luteimonas</taxon>
    </lineage>
</organism>
<feature type="transmembrane region" description="Helical" evidence="5">
    <location>
        <begin position="282"/>
        <end position="300"/>
    </location>
</feature>
<feature type="domain" description="EamA" evidence="6">
    <location>
        <begin position="168"/>
        <end position="299"/>
    </location>
</feature>
<evidence type="ECO:0000256" key="3">
    <source>
        <dbReference type="ARBA" id="ARBA00022989"/>
    </source>
</evidence>
<feature type="transmembrane region" description="Helical" evidence="5">
    <location>
        <begin position="113"/>
        <end position="135"/>
    </location>
</feature>
<dbReference type="AlphaFoldDB" id="A0A853JAW8"/>
<comment type="subcellular location">
    <subcellularLocation>
        <location evidence="1">Membrane</location>
        <topology evidence="1">Multi-pass membrane protein</topology>
    </subcellularLocation>
</comment>
<gene>
    <name evidence="7" type="ORF">H0E84_06320</name>
</gene>
<feature type="transmembrane region" description="Helical" evidence="5">
    <location>
        <begin position="165"/>
        <end position="182"/>
    </location>
</feature>
<keyword evidence="8" id="KW-1185">Reference proteome</keyword>
<evidence type="ECO:0000256" key="1">
    <source>
        <dbReference type="ARBA" id="ARBA00004141"/>
    </source>
</evidence>
<evidence type="ECO:0000256" key="5">
    <source>
        <dbReference type="SAM" id="Phobius"/>
    </source>
</evidence>
<feature type="domain" description="EamA" evidence="6">
    <location>
        <begin position="33"/>
        <end position="156"/>
    </location>
</feature>
<evidence type="ECO:0000256" key="4">
    <source>
        <dbReference type="ARBA" id="ARBA00023136"/>
    </source>
</evidence>
<keyword evidence="3 5" id="KW-1133">Transmembrane helix</keyword>
<comment type="caution">
    <text evidence="7">The sequence shown here is derived from an EMBL/GenBank/DDBJ whole genome shotgun (WGS) entry which is preliminary data.</text>
</comment>
<reference evidence="7 8" key="1">
    <citation type="submission" date="2020-07" db="EMBL/GenBank/DDBJ databases">
        <title>Luteimonas sp. SJ-92.</title>
        <authorList>
            <person name="Huang X.-X."/>
            <person name="Xu L."/>
            <person name="Sun J.-Q."/>
        </authorList>
    </citation>
    <scope>NUCLEOTIDE SEQUENCE [LARGE SCALE GENOMIC DNA]</scope>
    <source>
        <strain evidence="7 8">SJ-92</strain>
    </source>
</reference>
<dbReference type="InterPro" id="IPR050638">
    <property type="entry name" value="AA-Vitamin_Transporters"/>
</dbReference>
<dbReference type="EMBL" id="JACCKA010000045">
    <property type="protein sequence ID" value="NZA25995.1"/>
    <property type="molecule type" value="Genomic_DNA"/>
</dbReference>
<dbReference type="PANTHER" id="PTHR32322">
    <property type="entry name" value="INNER MEMBRANE TRANSPORTER"/>
    <property type="match status" value="1"/>
</dbReference>
<dbReference type="InterPro" id="IPR000620">
    <property type="entry name" value="EamA_dom"/>
</dbReference>
<evidence type="ECO:0000256" key="2">
    <source>
        <dbReference type="ARBA" id="ARBA00022692"/>
    </source>
</evidence>
<evidence type="ECO:0000259" key="6">
    <source>
        <dbReference type="Pfam" id="PF00892"/>
    </source>
</evidence>
<accession>A0A853JAW8</accession>
<proteinExistence type="predicted"/>
<feature type="transmembrane region" description="Helical" evidence="5">
    <location>
        <begin position="194"/>
        <end position="216"/>
    </location>
</feature>
<feature type="transmembrane region" description="Helical" evidence="5">
    <location>
        <begin position="88"/>
        <end position="107"/>
    </location>
</feature>
<feature type="transmembrane region" description="Helical" evidence="5">
    <location>
        <begin position="142"/>
        <end position="159"/>
    </location>
</feature>